<feature type="domain" description="NB-ARC" evidence="2">
    <location>
        <begin position="200"/>
        <end position="324"/>
    </location>
</feature>
<dbReference type="SUPFAM" id="SSF48452">
    <property type="entry name" value="TPR-like"/>
    <property type="match status" value="1"/>
</dbReference>
<dbReference type="InterPro" id="IPR011990">
    <property type="entry name" value="TPR-like_helical_dom_sf"/>
</dbReference>
<dbReference type="Proteomes" id="UP000542811">
    <property type="component" value="Unassembled WGS sequence"/>
</dbReference>
<dbReference type="PROSITE" id="PS50005">
    <property type="entry name" value="TPR"/>
    <property type="match status" value="1"/>
</dbReference>
<sequence length="835" mass="93272">MASYQRIALFVFFDSIEQDLVLRLRSILQAKDSILTPDEREKTLGRLKENDLAREGLTDFDLLHRLDIGDKYSVLLRSKALLSDAERKHYQSKHSAFISCIAVRNAVMHGRPLTIEEYSRSFALASDLIKSPSYWPSLSAAFNKYNRDPHSIGNLAISFIETADSAEVFHNLPVPDYDDTGFFPRPQLEAELKKKILSRHPVVTVLGDGGNGKTAITLQTLYGLINSNDHPFDAIVWVSAKSSRLTVGEIERIENAITTSLALFSEVASVFEPGAANPLERVRLLLENNKILLAIDNLETVLDESITSFATDVPGESKVVFTSRIPLGADLTMHVGAFSDSEALSYLRSLLNTYGIESLKGHSNEELKHFASRLGNKPLLIKWFCLGVMAGLSPHSIVKNPEIALRFCMENIYEALSPNAQRVLSIMATLPRAASQAVVQHVASLEATTIEAGIAELLQYSLIERTTENMHETSYQIRPFARSYIIRVLDLSPQDSNSIISKYKSVSSTFQSEQGAAHRDRYSIRSFTVRSPSEALAVQKLRKAAVLAKERFFEEAITLLEDAKISNPEYFEVYRAEAFVYFRQSDFARAKLSYEAAVELAGDQPQIFYFFGGFLLRAYDDFDGAQEAFGRALELDPSSNEIQRELARTNIYAHRFEQAHKLLAEAQERGVRNSREATILTDLRIQAYTRNLEYLLARSLHPEVASIVCEYNAFMRTVKRETLDPTMIGHLFSSLATIRKIERTVDKAEASALADSISALLPALDGQGSVGRLKENGRKPTFGFLADPFGTETYVARSAVGDVLWEAMCEGNPVRYQVTRRADGKTQAENIVLSD</sequence>
<dbReference type="Pfam" id="PF14559">
    <property type="entry name" value="TPR_19"/>
    <property type="match status" value="1"/>
</dbReference>
<dbReference type="Gene3D" id="3.40.50.300">
    <property type="entry name" value="P-loop containing nucleotide triphosphate hydrolases"/>
    <property type="match status" value="1"/>
</dbReference>
<keyword evidence="4" id="KW-1185">Reference proteome</keyword>
<dbReference type="Gene3D" id="1.25.40.10">
    <property type="entry name" value="Tetratricopeptide repeat domain"/>
    <property type="match status" value="1"/>
</dbReference>
<protein>
    <submittedName>
        <fullName evidence="3">Tfp pilus assembly protein PilF</fullName>
    </submittedName>
</protein>
<dbReference type="InterPro" id="IPR019734">
    <property type="entry name" value="TPR_rpt"/>
</dbReference>
<dbReference type="SUPFAM" id="SSF52540">
    <property type="entry name" value="P-loop containing nucleoside triphosphate hydrolases"/>
    <property type="match status" value="1"/>
</dbReference>
<keyword evidence="1" id="KW-0802">TPR repeat</keyword>
<dbReference type="RefSeq" id="WP_158081402.1">
    <property type="nucleotide sequence ID" value="NZ_JACHXX010000003.1"/>
</dbReference>
<dbReference type="EMBL" id="JACHXX010000003">
    <property type="protein sequence ID" value="MBB3162236.1"/>
    <property type="molecule type" value="Genomic_DNA"/>
</dbReference>
<comment type="caution">
    <text evidence="3">The sequence shown here is derived from an EMBL/GenBank/DDBJ whole genome shotgun (WGS) entry which is preliminary data.</text>
</comment>
<dbReference type="InterPro" id="IPR027417">
    <property type="entry name" value="P-loop_NTPase"/>
</dbReference>
<evidence type="ECO:0000313" key="3">
    <source>
        <dbReference type="EMBL" id="MBB3162236.1"/>
    </source>
</evidence>
<proteinExistence type="predicted"/>
<evidence type="ECO:0000313" key="4">
    <source>
        <dbReference type="Proteomes" id="UP000542811"/>
    </source>
</evidence>
<dbReference type="Pfam" id="PF00931">
    <property type="entry name" value="NB-ARC"/>
    <property type="match status" value="1"/>
</dbReference>
<gene>
    <name evidence="3" type="ORF">FHS25_002699</name>
</gene>
<name>A0ABR6G7J6_9HYPH</name>
<evidence type="ECO:0000256" key="1">
    <source>
        <dbReference type="PROSITE-ProRule" id="PRU00339"/>
    </source>
</evidence>
<feature type="repeat" description="TPR" evidence="1">
    <location>
        <begin position="606"/>
        <end position="639"/>
    </location>
</feature>
<organism evidence="3 4">
    <name type="scientific">Rhizobium laguerreae</name>
    <dbReference type="NCBI Taxonomy" id="1076926"/>
    <lineage>
        <taxon>Bacteria</taxon>
        <taxon>Pseudomonadati</taxon>
        <taxon>Pseudomonadota</taxon>
        <taxon>Alphaproteobacteria</taxon>
        <taxon>Hyphomicrobiales</taxon>
        <taxon>Rhizobiaceae</taxon>
        <taxon>Rhizobium/Agrobacterium group</taxon>
        <taxon>Rhizobium</taxon>
    </lineage>
</organism>
<dbReference type="InterPro" id="IPR002182">
    <property type="entry name" value="NB-ARC"/>
</dbReference>
<evidence type="ECO:0000259" key="2">
    <source>
        <dbReference type="Pfam" id="PF00931"/>
    </source>
</evidence>
<reference evidence="3 4" key="1">
    <citation type="submission" date="2020-08" db="EMBL/GenBank/DDBJ databases">
        <title>Genomic Encyclopedia of Type Strains, Phase III (KMG-III): the genomes of soil and plant-associated and newly described type strains.</title>
        <authorList>
            <person name="Whitman W."/>
        </authorList>
    </citation>
    <scope>NUCLEOTIDE SEQUENCE [LARGE SCALE GENOMIC DNA]</scope>
    <source>
        <strain evidence="3 4">CECT 8280</strain>
    </source>
</reference>
<accession>A0ABR6G7J6</accession>